<feature type="transmembrane region" description="Helical" evidence="13">
    <location>
        <begin position="769"/>
        <end position="791"/>
    </location>
</feature>
<reference evidence="16" key="1">
    <citation type="submission" date="2025-08" db="UniProtKB">
        <authorList>
            <consortium name="Ensembl"/>
        </authorList>
    </citation>
    <scope>IDENTIFICATION</scope>
</reference>
<evidence type="ECO:0000259" key="15">
    <source>
        <dbReference type="PROSITE" id="PS50268"/>
    </source>
</evidence>
<dbReference type="Pfam" id="PF08266">
    <property type="entry name" value="Cadherin_2"/>
    <property type="match status" value="1"/>
</dbReference>
<dbReference type="FunFam" id="2.60.40.60:FF:000007">
    <property type="entry name" value="Protocadherin alpha 2"/>
    <property type="match status" value="1"/>
</dbReference>
<keyword evidence="6" id="KW-0677">Repeat</keyword>
<dbReference type="OrthoDB" id="6252479at2759"/>
<dbReference type="FunFam" id="2.60.40.60:FF:000002">
    <property type="entry name" value="Protocadherin alpha 2"/>
    <property type="match status" value="1"/>
</dbReference>
<dbReference type="SUPFAM" id="SSF49313">
    <property type="entry name" value="Cadherin-like"/>
    <property type="match status" value="6"/>
</dbReference>
<feature type="domain" description="Cadherin" evidence="15">
    <location>
        <begin position="577"/>
        <end position="664"/>
    </location>
</feature>
<dbReference type="SMART" id="SM00112">
    <property type="entry name" value="CA"/>
    <property type="match status" value="6"/>
</dbReference>
<dbReference type="GeneTree" id="ENSGT00940000156683"/>
<evidence type="ECO:0000256" key="13">
    <source>
        <dbReference type="SAM" id="Phobius"/>
    </source>
</evidence>
<dbReference type="FunFam" id="2.60.40.60:FF:000006">
    <property type="entry name" value="Protocadherin alpha 2"/>
    <property type="match status" value="1"/>
</dbReference>
<dbReference type="InterPro" id="IPR020894">
    <property type="entry name" value="Cadherin_CS"/>
</dbReference>
<feature type="domain" description="Cadherin" evidence="15">
    <location>
        <begin position="125"/>
        <end position="233"/>
    </location>
</feature>
<dbReference type="InterPro" id="IPR032455">
    <property type="entry name" value="Cadherin_C"/>
</dbReference>
<dbReference type="InterPro" id="IPR015919">
    <property type="entry name" value="Cadherin-like_sf"/>
</dbReference>
<evidence type="ECO:0000313" key="17">
    <source>
        <dbReference type="Proteomes" id="UP000694569"/>
    </source>
</evidence>
<dbReference type="CDD" id="cd11304">
    <property type="entry name" value="Cadherin_repeat"/>
    <property type="match status" value="6"/>
</dbReference>
<comment type="function">
    <text evidence="1">Potential calcium-dependent cell-adhesion protein. May be involved in the establishment and maintenance of specific neuronal connections in the brain.</text>
</comment>
<dbReference type="PANTHER" id="PTHR24028:SF332">
    <property type="entry name" value="PROTOCADHERIN GAMMA-B5"/>
    <property type="match status" value="1"/>
</dbReference>
<feature type="domain" description="Cadherin" evidence="15">
    <location>
        <begin position="345"/>
        <end position="441"/>
    </location>
</feature>
<evidence type="ECO:0000256" key="12">
    <source>
        <dbReference type="PROSITE-ProRule" id="PRU00043"/>
    </source>
</evidence>
<dbReference type="FunFam" id="2.60.40.60:FF:000001">
    <property type="entry name" value="Protocadherin alpha 2"/>
    <property type="match status" value="1"/>
</dbReference>
<dbReference type="PROSITE" id="PS00232">
    <property type="entry name" value="CADHERIN_1"/>
    <property type="match status" value="3"/>
</dbReference>
<feature type="signal peptide" evidence="14">
    <location>
        <begin position="1"/>
        <end position="20"/>
    </location>
</feature>
<evidence type="ECO:0000256" key="10">
    <source>
        <dbReference type="ARBA" id="ARBA00023136"/>
    </source>
</evidence>
<accession>A0A8C5W736</accession>
<reference evidence="16" key="2">
    <citation type="submission" date="2025-09" db="UniProtKB">
        <authorList>
            <consortium name="Ensembl"/>
        </authorList>
    </citation>
    <scope>IDENTIFICATION</scope>
</reference>
<comment type="subcellular location">
    <subcellularLocation>
        <location evidence="2">Cell membrane</location>
        <topology evidence="2">Single-pass type I membrane protein</topology>
    </subcellularLocation>
</comment>
<dbReference type="PROSITE" id="PS50268">
    <property type="entry name" value="CADHERIN_2"/>
    <property type="match status" value="6"/>
</dbReference>
<dbReference type="FunFam" id="2.60.40.60:FF:000004">
    <property type="entry name" value="Protocadherin 1 gamma 2"/>
    <property type="match status" value="1"/>
</dbReference>
<keyword evidence="7 12" id="KW-0106">Calcium</keyword>
<protein>
    <recommendedName>
        <fullName evidence="15">Cadherin domain-containing protein</fullName>
    </recommendedName>
</protein>
<dbReference type="AlphaFoldDB" id="A0A8C5W736"/>
<evidence type="ECO:0000256" key="3">
    <source>
        <dbReference type="ARBA" id="ARBA00022475"/>
    </source>
</evidence>
<keyword evidence="3" id="KW-1003">Cell membrane</keyword>
<organism evidence="16 17">
    <name type="scientific">Leptobrachium leishanense</name>
    <name type="common">Leishan spiny toad</name>
    <dbReference type="NCBI Taxonomy" id="445787"/>
    <lineage>
        <taxon>Eukaryota</taxon>
        <taxon>Metazoa</taxon>
        <taxon>Chordata</taxon>
        <taxon>Craniata</taxon>
        <taxon>Vertebrata</taxon>
        <taxon>Euteleostomi</taxon>
        <taxon>Amphibia</taxon>
        <taxon>Batrachia</taxon>
        <taxon>Anura</taxon>
        <taxon>Pelobatoidea</taxon>
        <taxon>Megophryidae</taxon>
        <taxon>Leptobrachium</taxon>
    </lineage>
</organism>
<evidence type="ECO:0000256" key="7">
    <source>
        <dbReference type="ARBA" id="ARBA00022837"/>
    </source>
</evidence>
<dbReference type="GO" id="GO:0007156">
    <property type="term" value="P:homophilic cell adhesion via plasma membrane adhesion molecules"/>
    <property type="evidence" value="ECO:0007669"/>
    <property type="project" value="InterPro"/>
</dbReference>
<dbReference type="InterPro" id="IPR002126">
    <property type="entry name" value="Cadherin-like_dom"/>
</dbReference>
<dbReference type="GO" id="GO:0005509">
    <property type="term" value="F:calcium ion binding"/>
    <property type="evidence" value="ECO:0007669"/>
    <property type="project" value="UniProtKB-UniRule"/>
</dbReference>
<evidence type="ECO:0000256" key="5">
    <source>
        <dbReference type="ARBA" id="ARBA00022729"/>
    </source>
</evidence>
<keyword evidence="10 13" id="KW-0472">Membrane</keyword>
<evidence type="ECO:0000256" key="14">
    <source>
        <dbReference type="SAM" id="SignalP"/>
    </source>
</evidence>
<feature type="domain" description="Cadherin" evidence="15">
    <location>
        <begin position="234"/>
        <end position="336"/>
    </location>
</feature>
<dbReference type="InterPro" id="IPR013164">
    <property type="entry name" value="Cadherin_N"/>
</dbReference>
<keyword evidence="17" id="KW-1185">Reference proteome</keyword>
<sequence length="978" mass="107313">SFKVLTQLFFIVSLPHFIASSQVQYSVLEETKKGFLVGNVAEDLGLDSKQLIDRKLQIVSQNKCYFNISLGNGNLYVIERIDREELCGIKEICLLNLEILAENPVNVFHIKIEILDINDNFPSFSKAIFNIAIIENALPGTHFSLGKAHDPDLGINSVQSYTLTQNKHFKLGEKISQEGIKYPELLLDYALDREKHSMYDLILTASDGGDPVKIGTALIKIIIQDVNDNYPVFNQNIYRVSLNENLPVGYSVICLNATDKDEGSNAEITYSFSDKSAMDIFSLNSESGDITISGTLDFEVVQHYEIIAEAEDGSGLVTHCTIVVEVLDVNDNAPEILVKSLFTPISEDTLPGTLIALINVNDKDSGKNGDVTCKILEQLPFKLLPSTNSYYKLVTSSTLDREMFAAYNITVQAQDEGSPPLSSSNTIHLYISDVNDNPPRFDETDVIVYITEHNTPGISIHSVQASDPDKNENSQIMYSIVNKNYDNIPIASYISINSATGALYAQRSFDYEQMQDFQFQVMAKDGGSPSLSSNLTVRVCVIDTNDNAPKILYPPSDLEGTTLVELIPLYSEKDYLITKVIAVDADSGHNAWLSYHLSTNPDSSLLTIGQHTGEIKLARNLLDTDSLRQRIVVIVKDNGIPCLSASVTFTLAVAENFQHVFPEVVKQPNISEFSSNVTFYLVTAIASISVLFILTVGITIIAKCREASVPTALGTTNRQKVVILVKDNGVPSLSTTVSLNMVVAESIQQVLPEVFKQPNPSNSPSKTTFSLVVATTLIALLFIVTVIVTIITKCRKSNTPTGFVPVSRTWYPQLSLKCPSQFSDGSLPFPFSYDVCVTLDSRQNEMAYMKPIQNVPTDNLIDTDDSATGKGPTQENFASVPTTNGLLPGANYHLTEMKARNHYSGPAQDIVLPGAKNEMLPPPEMPVPIKKNGAAPWNLSLAVVAPTSTMVGPALNTTHYWEFYSCGAHTHHTSLGVL</sequence>
<dbReference type="GO" id="GO:0005886">
    <property type="term" value="C:plasma membrane"/>
    <property type="evidence" value="ECO:0007669"/>
    <property type="project" value="UniProtKB-SubCell"/>
</dbReference>
<keyword evidence="9 13" id="KW-1133">Transmembrane helix</keyword>
<keyword evidence="4 13" id="KW-0812">Transmembrane</keyword>
<dbReference type="InterPro" id="IPR050174">
    <property type="entry name" value="Protocadherin/Cadherin-CA"/>
</dbReference>
<feature type="chain" id="PRO_5034467653" description="Cadherin domain-containing protein" evidence="14">
    <location>
        <begin position="21"/>
        <end position="978"/>
    </location>
</feature>
<evidence type="ECO:0000256" key="8">
    <source>
        <dbReference type="ARBA" id="ARBA00022889"/>
    </source>
</evidence>
<evidence type="ECO:0000256" key="1">
    <source>
        <dbReference type="ARBA" id="ARBA00003436"/>
    </source>
</evidence>
<proteinExistence type="predicted"/>
<dbReference type="PANTHER" id="PTHR24028">
    <property type="entry name" value="CADHERIN-87A"/>
    <property type="match status" value="1"/>
</dbReference>
<dbReference type="Proteomes" id="UP000694569">
    <property type="component" value="Unplaced"/>
</dbReference>
<evidence type="ECO:0000256" key="2">
    <source>
        <dbReference type="ARBA" id="ARBA00004251"/>
    </source>
</evidence>
<keyword evidence="8" id="KW-0130">Cell adhesion</keyword>
<evidence type="ECO:0000256" key="4">
    <source>
        <dbReference type="ARBA" id="ARBA00022692"/>
    </source>
</evidence>
<dbReference type="Gene3D" id="2.60.40.60">
    <property type="entry name" value="Cadherins"/>
    <property type="match status" value="6"/>
</dbReference>
<evidence type="ECO:0000313" key="16">
    <source>
        <dbReference type="Ensembl" id="ENSLLEP00000023400.1"/>
    </source>
</evidence>
<dbReference type="PRINTS" id="PR00205">
    <property type="entry name" value="CADHERIN"/>
</dbReference>
<keyword evidence="5 14" id="KW-0732">Signal</keyword>
<evidence type="ECO:0000256" key="11">
    <source>
        <dbReference type="ARBA" id="ARBA00023180"/>
    </source>
</evidence>
<dbReference type="Pfam" id="PF00028">
    <property type="entry name" value="Cadherin"/>
    <property type="match status" value="5"/>
</dbReference>
<feature type="domain" description="Cadherin" evidence="15">
    <location>
        <begin position="19"/>
        <end position="124"/>
    </location>
</feature>
<feature type="transmembrane region" description="Helical" evidence="13">
    <location>
        <begin position="677"/>
        <end position="702"/>
    </location>
</feature>
<evidence type="ECO:0000256" key="9">
    <source>
        <dbReference type="ARBA" id="ARBA00022989"/>
    </source>
</evidence>
<dbReference type="FunFam" id="2.60.40.60:FF:000129">
    <property type="entry name" value="protocadherin alpha-C2 isoform X1"/>
    <property type="match status" value="1"/>
</dbReference>
<dbReference type="Ensembl" id="ENSLLET00000024288.1">
    <property type="protein sequence ID" value="ENSLLEP00000023400.1"/>
    <property type="gene ID" value="ENSLLEG00000014741.1"/>
</dbReference>
<dbReference type="Pfam" id="PF16492">
    <property type="entry name" value="Cadherin_C_2"/>
    <property type="match status" value="2"/>
</dbReference>
<name>A0A8C5W736_9ANUR</name>
<evidence type="ECO:0000256" key="6">
    <source>
        <dbReference type="ARBA" id="ARBA00022737"/>
    </source>
</evidence>
<feature type="domain" description="Cadherin" evidence="15">
    <location>
        <begin position="442"/>
        <end position="551"/>
    </location>
</feature>
<keyword evidence="11" id="KW-0325">Glycoprotein</keyword>